<protein>
    <submittedName>
        <fullName evidence="1">Uncharacterized protein</fullName>
    </submittedName>
</protein>
<name>A0ABR2PPC4_9ROSI</name>
<organism evidence="1 2">
    <name type="scientific">Hibiscus sabdariffa</name>
    <name type="common">roselle</name>
    <dbReference type="NCBI Taxonomy" id="183260"/>
    <lineage>
        <taxon>Eukaryota</taxon>
        <taxon>Viridiplantae</taxon>
        <taxon>Streptophyta</taxon>
        <taxon>Embryophyta</taxon>
        <taxon>Tracheophyta</taxon>
        <taxon>Spermatophyta</taxon>
        <taxon>Magnoliopsida</taxon>
        <taxon>eudicotyledons</taxon>
        <taxon>Gunneridae</taxon>
        <taxon>Pentapetalae</taxon>
        <taxon>rosids</taxon>
        <taxon>malvids</taxon>
        <taxon>Malvales</taxon>
        <taxon>Malvaceae</taxon>
        <taxon>Malvoideae</taxon>
        <taxon>Hibiscus</taxon>
    </lineage>
</organism>
<gene>
    <name evidence="1" type="ORF">V6N11_008960</name>
</gene>
<dbReference type="Proteomes" id="UP001396334">
    <property type="component" value="Unassembled WGS sequence"/>
</dbReference>
<comment type="caution">
    <text evidence="1">The sequence shown here is derived from an EMBL/GenBank/DDBJ whole genome shotgun (WGS) entry which is preliminary data.</text>
</comment>
<dbReference type="EMBL" id="JBBPBN010000054">
    <property type="protein sequence ID" value="KAK8990254.1"/>
    <property type="molecule type" value="Genomic_DNA"/>
</dbReference>
<proteinExistence type="predicted"/>
<evidence type="ECO:0000313" key="2">
    <source>
        <dbReference type="Proteomes" id="UP001396334"/>
    </source>
</evidence>
<keyword evidence="2" id="KW-1185">Reference proteome</keyword>
<sequence length="67" mass="6927">MIKHDKEWALVSGGPADVVWPVVITYLPATAAMSASQETTMLLRNAVLPAGPGVESGGWSDTGSTEA</sequence>
<accession>A0ABR2PPC4</accession>
<reference evidence="1 2" key="1">
    <citation type="journal article" date="2024" name="G3 (Bethesda)">
        <title>Genome assembly of Hibiscus sabdariffa L. provides insights into metabolisms of medicinal natural products.</title>
        <authorList>
            <person name="Kim T."/>
        </authorList>
    </citation>
    <scope>NUCLEOTIDE SEQUENCE [LARGE SCALE GENOMIC DNA]</scope>
    <source>
        <strain evidence="1">TK-2024</strain>
        <tissue evidence="1">Old leaves</tissue>
    </source>
</reference>
<evidence type="ECO:0000313" key="1">
    <source>
        <dbReference type="EMBL" id="KAK8990254.1"/>
    </source>
</evidence>